<evidence type="ECO:0000256" key="1">
    <source>
        <dbReference type="SAM" id="Phobius"/>
    </source>
</evidence>
<reference evidence="2" key="2">
    <citation type="journal article" date="2017" name="Nat. Commun.">
        <title>Single-virus genomics reveals hidden cosmopolitan and abundant viruses.</title>
        <authorList>
            <person name="Martinez-Hernandez F."/>
            <person name="Fornas O."/>
            <person name="Lluesma Gomez M."/>
            <person name="Bolduc B."/>
            <person name="de la Cruz Pena M.J."/>
            <person name="Martinez J.M."/>
            <person name="Anton J."/>
            <person name="Gasol J.M."/>
            <person name="Rosselli R."/>
            <person name="Rodriguez-Valera F."/>
            <person name="Sullivan M.B."/>
            <person name="Acinas S.G."/>
            <person name="Martinez-Garcia M."/>
        </authorList>
    </citation>
    <scope>NUCLEOTIDE SEQUENCE</scope>
</reference>
<proteinExistence type="predicted"/>
<dbReference type="EMBL" id="KY052816">
    <property type="protein sequence ID" value="ASF00164.1"/>
    <property type="molecule type" value="Genomic_DNA"/>
</dbReference>
<keyword evidence="1" id="KW-0812">Transmembrane</keyword>
<keyword evidence="1" id="KW-0472">Membrane</keyword>
<evidence type="ECO:0000313" key="2">
    <source>
        <dbReference type="EMBL" id="ASF00164.1"/>
    </source>
</evidence>
<reference evidence="2" key="1">
    <citation type="submission" date="2016-10" db="EMBL/GenBank/DDBJ databases">
        <authorList>
            <person name="Varghese N."/>
        </authorList>
    </citation>
    <scope>NUCLEOTIDE SEQUENCE</scope>
</reference>
<name>A0A218MLK5_9VIRU</name>
<feature type="transmembrane region" description="Helical" evidence="1">
    <location>
        <begin position="12"/>
        <end position="33"/>
    </location>
</feature>
<keyword evidence="1" id="KW-1133">Transmembrane helix</keyword>
<accession>A0A218MLK5</accession>
<sequence>MKISENTEFKIDIKTVIAIIMLTTTLVGMYYTLQDDIEAAKNLPPVEIGRLEYDLKEKWNHENIEDMLERVNMLEQVDDVIFEEIDVLSGLVKDGTESDGKLQELQKKLEDLHKRKPTVIVKEVQVSKKRR</sequence>
<protein>
    <submittedName>
        <fullName evidence="2">Uncharacterized protein</fullName>
    </submittedName>
</protein>
<organism evidence="2">
    <name type="scientific">uncultured virus</name>
    <dbReference type="NCBI Taxonomy" id="340016"/>
    <lineage>
        <taxon>Viruses</taxon>
        <taxon>environmental samples</taxon>
    </lineage>
</organism>